<accession>A0ABU8W9K5</accession>
<comment type="caution">
    <text evidence="1">The sequence shown here is derived from an EMBL/GenBank/DDBJ whole genome shotgun (WGS) entry which is preliminary data.</text>
</comment>
<dbReference type="Proteomes" id="UP001363010">
    <property type="component" value="Unassembled WGS sequence"/>
</dbReference>
<evidence type="ECO:0000313" key="1">
    <source>
        <dbReference type="EMBL" id="MEJ8826704.1"/>
    </source>
</evidence>
<evidence type="ECO:0000313" key="2">
    <source>
        <dbReference type="Proteomes" id="UP001363010"/>
    </source>
</evidence>
<dbReference type="RefSeq" id="WP_340367740.1">
    <property type="nucleotide sequence ID" value="NZ_JBBKZV010000039.1"/>
</dbReference>
<proteinExistence type="predicted"/>
<organism evidence="1 2">
    <name type="scientific">Variovorax humicola</name>
    <dbReference type="NCBI Taxonomy" id="1769758"/>
    <lineage>
        <taxon>Bacteria</taxon>
        <taxon>Pseudomonadati</taxon>
        <taxon>Pseudomonadota</taxon>
        <taxon>Betaproteobacteria</taxon>
        <taxon>Burkholderiales</taxon>
        <taxon>Comamonadaceae</taxon>
        <taxon>Variovorax</taxon>
    </lineage>
</organism>
<protein>
    <submittedName>
        <fullName evidence="1">Uncharacterized protein</fullName>
    </submittedName>
</protein>
<reference evidence="1 2" key="1">
    <citation type="submission" date="2024-03" db="EMBL/GenBank/DDBJ databases">
        <title>Novel species of the genus Variovorax.</title>
        <authorList>
            <person name="Liu Q."/>
            <person name="Xin Y.-H."/>
        </authorList>
    </citation>
    <scope>NUCLEOTIDE SEQUENCE [LARGE SCALE GENOMIC DNA]</scope>
    <source>
        <strain evidence="1 2">KACC 18501</strain>
    </source>
</reference>
<sequence>MGQQAQARDLLAAVDADAEAPAGQTALGFLDVVQRWRSISISALRTSCSRSASASSACVCTSWSMEVALWSTCGAWLRRSSMACLFRESSCEANAMWSTVESFMIND</sequence>
<name>A0ABU8W9K5_9BURK</name>
<keyword evidence="2" id="KW-1185">Reference proteome</keyword>
<dbReference type="EMBL" id="JBBKZV010000039">
    <property type="protein sequence ID" value="MEJ8826704.1"/>
    <property type="molecule type" value="Genomic_DNA"/>
</dbReference>
<gene>
    <name evidence="1" type="ORF">WKW80_32630</name>
</gene>